<gene>
    <name evidence="1" type="ORF">NCS57_01471800</name>
</gene>
<evidence type="ECO:0000313" key="2">
    <source>
        <dbReference type="Proteomes" id="UP001065298"/>
    </source>
</evidence>
<reference evidence="1" key="1">
    <citation type="submission" date="2022-06" db="EMBL/GenBank/DDBJ databases">
        <title>Fusarium solani species complex genomes reveal bases of compartmentalisation and animal pathogenesis.</title>
        <authorList>
            <person name="Tsai I.J."/>
        </authorList>
    </citation>
    <scope>NUCLEOTIDE SEQUENCE</scope>
    <source>
        <strain evidence="1">Fu6.1</strain>
    </source>
</reference>
<accession>A0ACC0QAH1</accession>
<proteinExistence type="predicted"/>
<sequence length="351" mass="37156">MVQAYRLLLLGFGVLATAADVSLKSTGCADAAGFESCQTSANKKTTSCINQAHRDDSQKEILACGCQDYVNNYNCYAAFCWNKVWECDYQEYIVSYLQNCPIAKLPVPYFPAPKQAPSSCSCNLGKVYLAIHDAIQQTETCSDDSDSADAGSNLQRMQGCSCCEISGALSRQARIHSEFQTLLTLASIVEICPDTDPKFAGLAEISQLETQLNVQFDTCGKYMDTYDCRSDLSFSLDGVSTFYKPDDSLKTGTATLSNGPGTVTAPASGHIFTYTNGGDGVVYTITAAADKAGSGSKGDSSGSKSTSIPTESSSESKGKATESSSKNAGAMLETGNCLVLGAILVSILAVW</sequence>
<evidence type="ECO:0000313" key="1">
    <source>
        <dbReference type="EMBL" id="KAI8648603.1"/>
    </source>
</evidence>
<dbReference type="Proteomes" id="UP001065298">
    <property type="component" value="Chromosome 14"/>
</dbReference>
<organism evidence="1 2">
    <name type="scientific">Fusarium keratoplasticum</name>
    <dbReference type="NCBI Taxonomy" id="1328300"/>
    <lineage>
        <taxon>Eukaryota</taxon>
        <taxon>Fungi</taxon>
        <taxon>Dikarya</taxon>
        <taxon>Ascomycota</taxon>
        <taxon>Pezizomycotina</taxon>
        <taxon>Sordariomycetes</taxon>
        <taxon>Hypocreomycetidae</taxon>
        <taxon>Hypocreales</taxon>
        <taxon>Nectriaceae</taxon>
        <taxon>Fusarium</taxon>
        <taxon>Fusarium solani species complex</taxon>
    </lineage>
</organism>
<comment type="caution">
    <text evidence="1">The sequence shown here is derived from an EMBL/GenBank/DDBJ whole genome shotgun (WGS) entry which is preliminary data.</text>
</comment>
<keyword evidence="2" id="KW-1185">Reference proteome</keyword>
<name>A0ACC0QAH1_9HYPO</name>
<dbReference type="EMBL" id="CM046516">
    <property type="protein sequence ID" value="KAI8648603.1"/>
    <property type="molecule type" value="Genomic_DNA"/>
</dbReference>
<protein>
    <submittedName>
        <fullName evidence="1">Uncharacterized protein</fullName>
    </submittedName>
</protein>